<evidence type="ECO:0000313" key="8">
    <source>
        <dbReference type="Proteomes" id="UP001177003"/>
    </source>
</evidence>
<feature type="compositionally biased region" description="Basic residues" evidence="5">
    <location>
        <begin position="730"/>
        <end position="742"/>
    </location>
</feature>
<feature type="region of interest" description="Disordered" evidence="5">
    <location>
        <begin position="760"/>
        <end position="827"/>
    </location>
</feature>
<feature type="domain" description="SWIM-type" evidence="6">
    <location>
        <begin position="580"/>
        <end position="621"/>
    </location>
</feature>
<evidence type="ECO:0000256" key="5">
    <source>
        <dbReference type="SAM" id="MobiDB-lite"/>
    </source>
</evidence>
<keyword evidence="8" id="KW-1185">Reference proteome</keyword>
<feature type="compositionally biased region" description="Basic residues" evidence="5">
    <location>
        <begin position="666"/>
        <end position="680"/>
    </location>
</feature>
<keyword evidence="2 4" id="KW-0863">Zinc-finger</keyword>
<gene>
    <name evidence="7" type="ORF">LSALG_LOCUS8097</name>
</gene>
<feature type="region of interest" description="Disordered" evidence="5">
    <location>
        <begin position="711"/>
        <end position="748"/>
    </location>
</feature>
<dbReference type="AlphaFoldDB" id="A0AA35VTQ8"/>
<accession>A0AA35VTQ8</accession>
<evidence type="ECO:0000256" key="1">
    <source>
        <dbReference type="ARBA" id="ARBA00022723"/>
    </source>
</evidence>
<dbReference type="InterPro" id="IPR004332">
    <property type="entry name" value="Transposase_MuDR"/>
</dbReference>
<dbReference type="GO" id="GO:0008270">
    <property type="term" value="F:zinc ion binding"/>
    <property type="evidence" value="ECO:0007669"/>
    <property type="project" value="UniProtKB-KW"/>
</dbReference>
<dbReference type="PANTHER" id="PTHR31973:SF189">
    <property type="entry name" value="TRANSPOSASE, MUDR, PLANT, MULE TRANSPOSASE DOMAIN PROTEIN-RELATED"/>
    <property type="match status" value="1"/>
</dbReference>
<protein>
    <recommendedName>
        <fullName evidence="6">SWIM-type domain-containing protein</fullName>
    </recommendedName>
</protein>
<dbReference type="Proteomes" id="UP001177003">
    <property type="component" value="Chromosome 1"/>
</dbReference>
<dbReference type="SMART" id="SM00575">
    <property type="entry name" value="ZnF_PMZ"/>
    <property type="match status" value="1"/>
</dbReference>
<sequence>MASDSKLRKYLTVYVHYNGLFAPKPLVYLNSVVVSIADVDFGGMDLKDFKLFIEKLIESSCDNVYYWTRNEPLAEGIRRIGNDADYYEFIETGYSDEVGLTMNLYIDHENEPVLDWADMEVVEDDEGHYSEPDVDDDKESQLSDDIPYEHEAYGYIPSLDKTVGDEFLHRVSGISKDKNDELETDDVETNNVDDKPVYPVHNENQKWDKMMPILAMRFSNPMELKICLTNYAVKNGYNLYYEKNDSHRLLVRCCKDSKNPSCPFRLWASWMSSERSFQIKSLVDDHNCSRVFKLGSIVTYKWIGKHFKNQLLKNPKMSIRKMKAKVSTKFNLIVSVTQCRNARRYALDEIEGSLIEHYGKVWSYGEEIMRTNPGSTVKIDVDVMPDSTTYFSKMYVCFKGVKDGWIAACRRGLVKAVKERVPAAEHRQCARNIYANFKKRFKGEQYRKLFWAAAASTTQPKFEAEMNYIKTIDPLAYEHLMERDPKSWCRAFFEVDRACDAYENDISESFNSVVDLARKRPLLTMLEEIRIYAMERMYRMLLEGQSWGNLKICPSIRLKISKLKKQQRFWGVIISGVQKYEVRIGNDGYAVDLNNNTCGCRSWQVSGIPCVHAVATISYLNRNAEDYVAPWFHTTMFLTCYNHTINPLNGSSMLPEAPYMKPLPPQKRRLRGRPTLKRKKDQSEMESKGKRRHIISKACSVNRCTICRERGHNRSTCPTRPADVASTSRPKNKKPKKCKKEKGKVEPVQADPVDPVQVPHVEPIDDPAPHVEPVQVDDPHPNVDVPAQPVATRKRIRKYSERTTKIGLRRKVLKKEGSTGHNPMVLE</sequence>
<name>A0AA35VTQ8_LACSI</name>
<dbReference type="PANTHER" id="PTHR31973">
    <property type="entry name" value="POLYPROTEIN, PUTATIVE-RELATED"/>
    <property type="match status" value="1"/>
</dbReference>
<evidence type="ECO:0000256" key="2">
    <source>
        <dbReference type="ARBA" id="ARBA00022771"/>
    </source>
</evidence>
<evidence type="ECO:0000256" key="4">
    <source>
        <dbReference type="PROSITE-ProRule" id="PRU00325"/>
    </source>
</evidence>
<evidence type="ECO:0000256" key="3">
    <source>
        <dbReference type="ARBA" id="ARBA00022833"/>
    </source>
</evidence>
<dbReference type="InterPro" id="IPR006564">
    <property type="entry name" value="Znf_PMZ"/>
</dbReference>
<feature type="region of interest" description="Disordered" evidence="5">
    <location>
        <begin position="656"/>
        <end position="691"/>
    </location>
</feature>
<evidence type="ECO:0000259" key="6">
    <source>
        <dbReference type="PROSITE" id="PS50966"/>
    </source>
</evidence>
<keyword evidence="1" id="KW-0479">Metal-binding</keyword>
<dbReference type="Pfam" id="PF03108">
    <property type="entry name" value="DBD_Tnp_Mut"/>
    <property type="match status" value="1"/>
</dbReference>
<dbReference type="PROSITE" id="PS50966">
    <property type="entry name" value="ZF_SWIM"/>
    <property type="match status" value="1"/>
</dbReference>
<proteinExistence type="predicted"/>
<dbReference type="Pfam" id="PF04434">
    <property type="entry name" value="SWIM"/>
    <property type="match status" value="1"/>
</dbReference>
<dbReference type="EMBL" id="OX465077">
    <property type="protein sequence ID" value="CAI9267627.1"/>
    <property type="molecule type" value="Genomic_DNA"/>
</dbReference>
<keyword evidence="3" id="KW-0862">Zinc</keyword>
<organism evidence="7 8">
    <name type="scientific">Lactuca saligna</name>
    <name type="common">Willowleaf lettuce</name>
    <dbReference type="NCBI Taxonomy" id="75948"/>
    <lineage>
        <taxon>Eukaryota</taxon>
        <taxon>Viridiplantae</taxon>
        <taxon>Streptophyta</taxon>
        <taxon>Embryophyta</taxon>
        <taxon>Tracheophyta</taxon>
        <taxon>Spermatophyta</taxon>
        <taxon>Magnoliopsida</taxon>
        <taxon>eudicotyledons</taxon>
        <taxon>Gunneridae</taxon>
        <taxon>Pentapetalae</taxon>
        <taxon>asterids</taxon>
        <taxon>campanulids</taxon>
        <taxon>Asterales</taxon>
        <taxon>Asteraceae</taxon>
        <taxon>Cichorioideae</taxon>
        <taxon>Cichorieae</taxon>
        <taxon>Lactucinae</taxon>
        <taxon>Lactuca</taxon>
    </lineage>
</organism>
<evidence type="ECO:0000313" key="7">
    <source>
        <dbReference type="EMBL" id="CAI9267627.1"/>
    </source>
</evidence>
<reference evidence="7" key="1">
    <citation type="submission" date="2023-04" db="EMBL/GenBank/DDBJ databases">
        <authorList>
            <person name="Vijverberg K."/>
            <person name="Xiong W."/>
            <person name="Schranz E."/>
        </authorList>
    </citation>
    <scope>NUCLEOTIDE SEQUENCE</scope>
</reference>
<dbReference type="InterPro" id="IPR007527">
    <property type="entry name" value="Znf_SWIM"/>
</dbReference>